<dbReference type="PROSITE" id="PS50846">
    <property type="entry name" value="HMA_2"/>
    <property type="match status" value="1"/>
</dbReference>
<organism evidence="2">
    <name type="scientific">marine metagenome</name>
    <dbReference type="NCBI Taxonomy" id="408172"/>
    <lineage>
        <taxon>unclassified sequences</taxon>
        <taxon>metagenomes</taxon>
        <taxon>ecological metagenomes</taxon>
    </lineage>
</organism>
<gene>
    <name evidence="2" type="ORF">METZ01_LOCUS54165</name>
</gene>
<accession>A0A381SDA7</accession>
<proteinExistence type="predicted"/>
<dbReference type="CDD" id="cd00371">
    <property type="entry name" value="HMA"/>
    <property type="match status" value="1"/>
</dbReference>
<evidence type="ECO:0000313" key="2">
    <source>
        <dbReference type="EMBL" id="SVA01311.1"/>
    </source>
</evidence>
<protein>
    <recommendedName>
        <fullName evidence="1">HMA domain-containing protein</fullName>
    </recommendedName>
</protein>
<dbReference type="Pfam" id="PF00403">
    <property type="entry name" value="HMA"/>
    <property type="match status" value="1"/>
</dbReference>
<dbReference type="EMBL" id="UINC01002890">
    <property type="protein sequence ID" value="SVA01311.1"/>
    <property type="molecule type" value="Genomic_DNA"/>
</dbReference>
<dbReference type="PROSITE" id="PS51257">
    <property type="entry name" value="PROKAR_LIPOPROTEIN"/>
    <property type="match status" value="1"/>
</dbReference>
<sequence>MKRVHIFALCGLIFGIMACSSEGEKHADVTLSTVQCGMCKKTIESGMAKVDGISKFDVDLNTKVGHVTYKASAIELAAIEKAVSALGYQANNTEADPIVYQNLPDCCKIGGMQ</sequence>
<dbReference type="InterPro" id="IPR036163">
    <property type="entry name" value="HMA_dom_sf"/>
</dbReference>
<dbReference type="Gene3D" id="3.30.70.100">
    <property type="match status" value="1"/>
</dbReference>
<name>A0A381SDA7_9ZZZZ</name>
<dbReference type="SUPFAM" id="SSF55008">
    <property type="entry name" value="HMA, heavy metal-associated domain"/>
    <property type="match status" value="1"/>
</dbReference>
<evidence type="ECO:0000259" key="1">
    <source>
        <dbReference type="PROSITE" id="PS50846"/>
    </source>
</evidence>
<dbReference type="InterPro" id="IPR006121">
    <property type="entry name" value="HMA_dom"/>
</dbReference>
<feature type="domain" description="HMA" evidence="1">
    <location>
        <begin position="25"/>
        <end position="91"/>
    </location>
</feature>
<dbReference type="AlphaFoldDB" id="A0A381SDA7"/>
<reference evidence="2" key="1">
    <citation type="submission" date="2018-05" db="EMBL/GenBank/DDBJ databases">
        <authorList>
            <person name="Lanie J.A."/>
            <person name="Ng W.-L."/>
            <person name="Kazmierczak K.M."/>
            <person name="Andrzejewski T.M."/>
            <person name="Davidsen T.M."/>
            <person name="Wayne K.J."/>
            <person name="Tettelin H."/>
            <person name="Glass J.I."/>
            <person name="Rusch D."/>
            <person name="Podicherti R."/>
            <person name="Tsui H.-C.T."/>
            <person name="Winkler M.E."/>
        </authorList>
    </citation>
    <scope>NUCLEOTIDE SEQUENCE</scope>
</reference>
<dbReference type="GO" id="GO:0046872">
    <property type="term" value="F:metal ion binding"/>
    <property type="evidence" value="ECO:0007669"/>
    <property type="project" value="InterPro"/>
</dbReference>